<dbReference type="AlphaFoldDB" id="A0A5E4NDJ1"/>
<reference evidence="4 5" key="1">
    <citation type="submission" date="2019-08" db="EMBL/GenBank/DDBJ databases">
        <authorList>
            <person name="Alioto T."/>
            <person name="Alioto T."/>
            <person name="Gomez Garrido J."/>
        </authorList>
    </citation>
    <scope>NUCLEOTIDE SEQUENCE [LARGE SCALE GENOMIC DNA]</scope>
</reference>
<protein>
    <submittedName>
        <fullName evidence="4">Thioredoxin-like fold,Glutathione peroxidase</fullName>
    </submittedName>
</protein>
<dbReference type="GO" id="GO:0004601">
    <property type="term" value="F:peroxidase activity"/>
    <property type="evidence" value="ECO:0007669"/>
    <property type="project" value="UniProtKB-KW"/>
</dbReference>
<accession>A0A5E4NDJ1</accession>
<name>A0A5E4NDJ1_9HEMI</name>
<evidence type="ECO:0000256" key="2">
    <source>
        <dbReference type="ARBA" id="ARBA00022559"/>
    </source>
</evidence>
<dbReference type="EMBL" id="CABPRJ010001905">
    <property type="protein sequence ID" value="VVC40567.1"/>
    <property type="molecule type" value="Genomic_DNA"/>
</dbReference>
<dbReference type="PANTHER" id="PTHR11592:SF78">
    <property type="entry name" value="GLUTATHIONE PEROXIDASE"/>
    <property type="match status" value="1"/>
</dbReference>
<keyword evidence="2 4" id="KW-0575">Peroxidase</keyword>
<evidence type="ECO:0000313" key="4">
    <source>
        <dbReference type="EMBL" id="VVC40567.1"/>
    </source>
</evidence>
<keyword evidence="5" id="KW-1185">Reference proteome</keyword>
<dbReference type="PIRSF" id="PIRSF000303">
    <property type="entry name" value="Glutathion_perox"/>
    <property type="match status" value="1"/>
</dbReference>
<dbReference type="Proteomes" id="UP000325440">
    <property type="component" value="Unassembled WGS sequence"/>
</dbReference>
<comment type="similarity">
    <text evidence="1">Belongs to the glutathione peroxidase family.</text>
</comment>
<dbReference type="PANTHER" id="PTHR11592">
    <property type="entry name" value="GLUTATHIONE PEROXIDASE"/>
    <property type="match status" value="1"/>
</dbReference>
<dbReference type="Pfam" id="PF00255">
    <property type="entry name" value="GSHPx"/>
    <property type="match status" value="1"/>
</dbReference>
<dbReference type="PROSITE" id="PS51355">
    <property type="entry name" value="GLUTATHIONE_PEROXID_3"/>
    <property type="match status" value="1"/>
</dbReference>
<gene>
    <name evidence="4" type="ORF">CINCED_3A022090</name>
</gene>
<evidence type="ECO:0000313" key="5">
    <source>
        <dbReference type="Proteomes" id="UP000325440"/>
    </source>
</evidence>
<dbReference type="OrthoDB" id="446890at2759"/>
<evidence type="ECO:0000256" key="1">
    <source>
        <dbReference type="ARBA" id="ARBA00006926"/>
    </source>
</evidence>
<keyword evidence="3" id="KW-0560">Oxidoreductase</keyword>
<sequence>MSFVSDVGAEKLTLMKKLKNLIKTFIDVSEMKKSSHKTNTMENLTSIYDITVMDLYSKDVHLSKYKGKVLLIVNYAETTYLAHDNVENLSRLALKYGYLGFQVLMFPSNTFYDNFGGNNAGIRLKREHPEFDVFSQVNVNGYHTHLLYKYLKNKLPGRVWKSEDITTSFFKFLIDRNGKPYQRFNSLELFESIEEAMKEVLIKDFRFKL</sequence>
<dbReference type="SUPFAM" id="SSF52833">
    <property type="entry name" value="Thioredoxin-like"/>
    <property type="match status" value="1"/>
</dbReference>
<dbReference type="InterPro" id="IPR000889">
    <property type="entry name" value="Glutathione_peroxidase"/>
</dbReference>
<dbReference type="Gene3D" id="3.40.30.10">
    <property type="entry name" value="Glutaredoxin"/>
    <property type="match status" value="1"/>
</dbReference>
<dbReference type="GO" id="GO:0006979">
    <property type="term" value="P:response to oxidative stress"/>
    <property type="evidence" value="ECO:0007669"/>
    <property type="project" value="InterPro"/>
</dbReference>
<evidence type="ECO:0000256" key="3">
    <source>
        <dbReference type="ARBA" id="ARBA00023002"/>
    </source>
</evidence>
<dbReference type="InterPro" id="IPR036249">
    <property type="entry name" value="Thioredoxin-like_sf"/>
</dbReference>
<organism evidence="4 5">
    <name type="scientific">Cinara cedri</name>
    <dbReference type="NCBI Taxonomy" id="506608"/>
    <lineage>
        <taxon>Eukaryota</taxon>
        <taxon>Metazoa</taxon>
        <taxon>Ecdysozoa</taxon>
        <taxon>Arthropoda</taxon>
        <taxon>Hexapoda</taxon>
        <taxon>Insecta</taxon>
        <taxon>Pterygota</taxon>
        <taxon>Neoptera</taxon>
        <taxon>Paraneoptera</taxon>
        <taxon>Hemiptera</taxon>
        <taxon>Sternorrhyncha</taxon>
        <taxon>Aphidomorpha</taxon>
        <taxon>Aphidoidea</taxon>
        <taxon>Aphididae</taxon>
        <taxon>Lachninae</taxon>
        <taxon>Cinara</taxon>
    </lineage>
</organism>
<proteinExistence type="inferred from homology"/>